<organism evidence="2 3">
    <name type="scientific">Haloferula luteola</name>
    <dbReference type="NCBI Taxonomy" id="595692"/>
    <lineage>
        <taxon>Bacteria</taxon>
        <taxon>Pseudomonadati</taxon>
        <taxon>Verrucomicrobiota</taxon>
        <taxon>Verrucomicrobiia</taxon>
        <taxon>Verrucomicrobiales</taxon>
        <taxon>Verrucomicrobiaceae</taxon>
        <taxon>Haloferula</taxon>
    </lineage>
</organism>
<evidence type="ECO:0000313" key="3">
    <source>
        <dbReference type="Proteomes" id="UP000557717"/>
    </source>
</evidence>
<keyword evidence="1" id="KW-0732">Signal</keyword>
<gene>
    <name evidence="2" type="ORF">HNR46_001449</name>
</gene>
<dbReference type="EMBL" id="JACHFD010000005">
    <property type="protein sequence ID" value="MBB5351215.1"/>
    <property type="molecule type" value="Genomic_DNA"/>
</dbReference>
<dbReference type="AlphaFoldDB" id="A0A840UZP3"/>
<keyword evidence="3" id="KW-1185">Reference proteome</keyword>
<dbReference type="RefSeq" id="WP_184017184.1">
    <property type="nucleotide sequence ID" value="NZ_JACHFD010000005.1"/>
</dbReference>
<accession>A0A840UZP3</accession>
<evidence type="ECO:0000313" key="2">
    <source>
        <dbReference type="EMBL" id="MBB5351215.1"/>
    </source>
</evidence>
<comment type="caution">
    <text evidence="2">The sequence shown here is derived from an EMBL/GenBank/DDBJ whole genome shotgun (WGS) entry which is preliminary data.</text>
</comment>
<feature type="chain" id="PRO_5032596442" description="PEP-CTERM protein-sorting domain-containing protein" evidence="1">
    <location>
        <begin position="30"/>
        <end position="285"/>
    </location>
</feature>
<name>A0A840UZP3_9BACT</name>
<reference evidence="2 3" key="1">
    <citation type="submission" date="2020-08" db="EMBL/GenBank/DDBJ databases">
        <title>Genomic Encyclopedia of Type Strains, Phase IV (KMG-IV): sequencing the most valuable type-strain genomes for metagenomic binning, comparative biology and taxonomic classification.</title>
        <authorList>
            <person name="Goeker M."/>
        </authorList>
    </citation>
    <scope>NUCLEOTIDE SEQUENCE [LARGE SCALE GENOMIC DNA]</scope>
    <source>
        <strain evidence="2 3">YC6886</strain>
    </source>
</reference>
<evidence type="ECO:0008006" key="4">
    <source>
        <dbReference type="Google" id="ProtNLM"/>
    </source>
</evidence>
<proteinExistence type="predicted"/>
<protein>
    <recommendedName>
        <fullName evidence="4">PEP-CTERM protein-sorting domain-containing protein</fullName>
    </recommendedName>
</protein>
<evidence type="ECO:0000256" key="1">
    <source>
        <dbReference type="SAM" id="SignalP"/>
    </source>
</evidence>
<dbReference type="Proteomes" id="UP000557717">
    <property type="component" value="Unassembled WGS sequence"/>
</dbReference>
<sequence>MRRHWIPASRPTAAVAATALALSSLSAHAAWSLIDSFDSYDNSSITTIGAAGAGDATSGVWTGVWNGTSNAIITDDSSAADNALEVWGLPAQAAAGWRGAVTNLSSAYSSDFTVADSSITTIFFQVMVVSGGSSYDTMIGLTDTTATLDNNDSWADFAVMPFVSGTSGSVDLKASNSTIVIDNMSEDTWYNVWLVVDTTANTFDMYTSTGTDDGVLGASDSAFRNSLGTSSLAAFGLAGGQDGHVSIDNLYYSTGELTSNPLAVPEPTVALLGGLGLLGLLRRRR</sequence>
<feature type="signal peptide" evidence="1">
    <location>
        <begin position="1"/>
        <end position="29"/>
    </location>
</feature>